<dbReference type="Proteomes" id="UP000553632">
    <property type="component" value="Unassembled WGS sequence"/>
</dbReference>
<feature type="region of interest" description="Disordered" evidence="2">
    <location>
        <begin position="484"/>
        <end position="507"/>
    </location>
</feature>
<dbReference type="AlphaFoldDB" id="A0A7J6RLN9"/>
<keyword evidence="1" id="KW-0694">RNA-binding</keyword>
<accession>A0A7J6RLN9</accession>
<dbReference type="Gene3D" id="3.30.110.20">
    <property type="entry name" value="Alba-like domain"/>
    <property type="match status" value="1"/>
</dbReference>
<evidence type="ECO:0000256" key="2">
    <source>
        <dbReference type="SAM" id="MobiDB-lite"/>
    </source>
</evidence>
<evidence type="ECO:0008006" key="5">
    <source>
        <dbReference type="Google" id="ProtNLM"/>
    </source>
</evidence>
<feature type="compositionally biased region" description="Basic and acidic residues" evidence="2">
    <location>
        <begin position="575"/>
        <end position="590"/>
    </location>
</feature>
<gene>
    <name evidence="3" type="ORF">FOZ63_000604</name>
</gene>
<dbReference type="GO" id="GO:0003723">
    <property type="term" value="F:RNA binding"/>
    <property type="evidence" value="ECO:0007669"/>
    <property type="project" value="UniProtKB-KW"/>
</dbReference>
<evidence type="ECO:0000313" key="3">
    <source>
        <dbReference type="EMBL" id="KAF4721769.1"/>
    </source>
</evidence>
<organism evidence="3 4">
    <name type="scientific">Perkinsus olseni</name>
    <name type="common">Perkinsus atlanticus</name>
    <dbReference type="NCBI Taxonomy" id="32597"/>
    <lineage>
        <taxon>Eukaryota</taxon>
        <taxon>Sar</taxon>
        <taxon>Alveolata</taxon>
        <taxon>Perkinsozoa</taxon>
        <taxon>Perkinsea</taxon>
        <taxon>Perkinsida</taxon>
        <taxon>Perkinsidae</taxon>
        <taxon>Perkinsus</taxon>
    </lineage>
</organism>
<keyword evidence="4" id="KW-1185">Reference proteome</keyword>
<evidence type="ECO:0000256" key="1">
    <source>
        <dbReference type="ARBA" id="ARBA00022884"/>
    </source>
</evidence>
<name>A0A7J6RLN9_PEROL</name>
<dbReference type="EMBL" id="JABANO010024517">
    <property type="protein sequence ID" value="KAF4721769.1"/>
    <property type="molecule type" value="Genomic_DNA"/>
</dbReference>
<reference evidence="3 4" key="1">
    <citation type="submission" date="2020-04" db="EMBL/GenBank/DDBJ databases">
        <title>Perkinsus olseni comparative genomics.</title>
        <authorList>
            <person name="Bogema D.R."/>
        </authorList>
    </citation>
    <scope>NUCLEOTIDE SEQUENCE [LARGE SCALE GENOMIC DNA]</scope>
    <source>
        <strain evidence="3 4">ATCC PRA-207</strain>
    </source>
</reference>
<sequence length="612" mass="67686">MAHLYLRRVGDMLVFEAVGTETISTAVKAAAAAMKLADEQKPIEMEITGPTEEIAKSMGAFAKRNSWVTLHKTRRCSETRDDTTAPPRLTASAESDRVKLAGAISLSLREHPCVEIQGIGPLCVRKIVEALEIAGVQCDDGKGQHIRATARFENLPCRKGVVSLISPPWYSAYDYIDCMKKEAPRVTRAASGVVSESSILRFTQWWINTLRAEVKFARLNWTILAEVTHQWRHSRYVCPSRESERMSRVQAMSLLCGVVISAELSLAVGAAWHLTPPFSIMSANIRILILLNLARLSFLSRPTVRYRSQLLYSPLRDKVGHYRIRESDKSKIPDLADLTMVIDLPSPQIVVPLVDMNFTHSEGTSYLVGTMSFVGTSNKGKPLLGRLADDFGGDCWGLGGSQSGPSPARIAAMGEHLAKINPGKEMKEVSRAFRPSLAGAWLSTTLMCPEDDGTISLGFCKLHKYNKRYERSDFIFVTMESSTGDGTTGEHLSRQHRVAPVASTSPEGRYRELPAAETMPVSADLTVARKRQGGAEQVEAPSQKVARAQGLGHTWRGHFWNESEALQVDPSQDSDAPRRLRNLDEPESNRTPKYKTKFGKTYFAPISKDAVE</sequence>
<comment type="caution">
    <text evidence="3">The sequence shown here is derived from an EMBL/GenBank/DDBJ whole genome shotgun (WGS) entry which is preliminary data.</text>
</comment>
<evidence type="ECO:0000313" key="4">
    <source>
        <dbReference type="Proteomes" id="UP000553632"/>
    </source>
</evidence>
<proteinExistence type="predicted"/>
<dbReference type="InterPro" id="IPR036882">
    <property type="entry name" value="Alba-like_dom_sf"/>
</dbReference>
<protein>
    <recommendedName>
        <fullName evidence="5">Lysophosphatidylcholine acyltransferase 2</fullName>
    </recommendedName>
</protein>
<feature type="region of interest" description="Disordered" evidence="2">
    <location>
        <begin position="562"/>
        <end position="596"/>
    </location>
</feature>